<name>A0AAW0YSV4_9TREE</name>
<dbReference type="Pfam" id="PF01284">
    <property type="entry name" value="MARVEL"/>
    <property type="match status" value="1"/>
</dbReference>
<feature type="transmembrane region" description="Helical" evidence="6">
    <location>
        <begin position="202"/>
        <end position="219"/>
    </location>
</feature>
<comment type="caution">
    <text evidence="8">The sequence shown here is derived from an EMBL/GenBank/DDBJ whole genome shotgun (WGS) entry which is preliminary data.</text>
</comment>
<dbReference type="EMBL" id="JBCAWK010000015">
    <property type="protein sequence ID" value="KAK8843387.1"/>
    <property type="molecule type" value="Genomic_DNA"/>
</dbReference>
<feature type="transmembrane region" description="Helical" evidence="6">
    <location>
        <begin position="98"/>
        <end position="121"/>
    </location>
</feature>
<feature type="region of interest" description="Disordered" evidence="5">
    <location>
        <begin position="274"/>
        <end position="323"/>
    </location>
</feature>
<evidence type="ECO:0000256" key="4">
    <source>
        <dbReference type="ARBA" id="ARBA00023136"/>
    </source>
</evidence>
<gene>
    <name evidence="8" type="ORF">IAR55_007044</name>
</gene>
<evidence type="ECO:0000256" key="3">
    <source>
        <dbReference type="ARBA" id="ARBA00022989"/>
    </source>
</evidence>
<evidence type="ECO:0000313" key="9">
    <source>
        <dbReference type="Proteomes" id="UP001388673"/>
    </source>
</evidence>
<evidence type="ECO:0000256" key="5">
    <source>
        <dbReference type="SAM" id="MobiDB-lite"/>
    </source>
</evidence>
<evidence type="ECO:0000259" key="7">
    <source>
        <dbReference type="Pfam" id="PF01284"/>
    </source>
</evidence>
<dbReference type="InterPro" id="IPR008253">
    <property type="entry name" value="Marvel"/>
</dbReference>
<comment type="subcellular location">
    <subcellularLocation>
        <location evidence="1">Membrane</location>
        <topology evidence="1">Multi-pass membrane protein</topology>
    </subcellularLocation>
</comment>
<evidence type="ECO:0000256" key="2">
    <source>
        <dbReference type="ARBA" id="ARBA00022692"/>
    </source>
</evidence>
<dbReference type="AlphaFoldDB" id="A0AAW0YSV4"/>
<organism evidence="8 9">
    <name type="scientific">Kwoniella newhampshirensis</name>
    <dbReference type="NCBI Taxonomy" id="1651941"/>
    <lineage>
        <taxon>Eukaryota</taxon>
        <taxon>Fungi</taxon>
        <taxon>Dikarya</taxon>
        <taxon>Basidiomycota</taxon>
        <taxon>Agaricomycotina</taxon>
        <taxon>Tremellomycetes</taxon>
        <taxon>Tremellales</taxon>
        <taxon>Cryptococcaceae</taxon>
        <taxon>Kwoniella</taxon>
    </lineage>
</organism>
<dbReference type="GeneID" id="92184302"/>
<keyword evidence="9" id="KW-1185">Reference proteome</keyword>
<dbReference type="GO" id="GO:0016020">
    <property type="term" value="C:membrane"/>
    <property type="evidence" value="ECO:0007669"/>
    <property type="project" value="UniProtKB-SubCell"/>
</dbReference>
<dbReference type="Proteomes" id="UP001388673">
    <property type="component" value="Unassembled WGS sequence"/>
</dbReference>
<evidence type="ECO:0000256" key="6">
    <source>
        <dbReference type="SAM" id="Phobius"/>
    </source>
</evidence>
<proteinExistence type="predicted"/>
<dbReference type="KEGG" id="kne:92184302"/>
<evidence type="ECO:0000313" key="8">
    <source>
        <dbReference type="EMBL" id="KAK8843387.1"/>
    </source>
</evidence>
<feature type="domain" description="MARVEL" evidence="7">
    <location>
        <begin position="62"/>
        <end position="214"/>
    </location>
</feature>
<feature type="compositionally biased region" description="Polar residues" evidence="5">
    <location>
        <begin position="340"/>
        <end position="354"/>
    </location>
</feature>
<keyword evidence="4 6" id="KW-0472">Membrane</keyword>
<feature type="transmembrane region" description="Helical" evidence="6">
    <location>
        <begin position="141"/>
        <end position="163"/>
    </location>
</feature>
<sequence length="374" mass="40692">MEKLRSAFSSTSASASAKLTKAFKFNSDHNVLRRTQTNGHWNGGNPFLDGPNLEEPSLPRSHLIIHVVAIFFSFLAICTMGAVASFQAKWFSTSGGTGFTLFLLLLAFLLSAFLLVVPIVYDRWDRLKRPAQFLAQTRTTFILHTFGTSAMLLAAFIVTISAWTAKGCKDADSDPHAGLGDHYKDGLKQWCTTKKASAIFDWFSFAAWAALLVLTALIFRRERQQSRREPGFLPPDSTGVSYSNILAADDERYADKTTPLSSNAAAAGLVGHTMTGYEDHSPPNGYGYPSSQRPSEGQIRPSVDAYGAFDGDGMPGDDQEPSRTMQLAYNDPYAQIRASLMSNPNSGNHAQPASQPALYANGGLPNPPAYGGYR</sequence>
<accession>A0AAW0YSV4</accession>
<reference evidence="8 9" key="1">
    <citation type="journal article" date="2024" name="bioRxiv">
        <title>Comparative genomics of Cryptococcus and Kwoniella reveals pathogenesis evolution and contrasting karyotype dynamics via intercentromeric recombination or chromosome fusion.</title>
        <authorList>
            <person name="Coelho M.A."/>
            <person name="David-Palma M."/>
            <person name="Shea T."/>
            <person name="Bowers K."/>
            <person name="McGinley-Smith S."/>
            <person name="Mohammad A.W."/>
            <person name="Gnirke A."/>
            <person name="Yurkov A.M."/>
            <person name="Nowrousian M."/>
            <person name="Sun S."/>
            <person name="Cuomo C.A."/>
            <person name="Heitman J."/>
        </authorList>
    </citation>
    <scope>NUCLEOTIDE SEQUENCE [LARGE SCALE GENOMIC DNA]</scope>
    <source>
        <strain evidence="8 9">CBS 13917</strain>
    </source>
</reference>
<protein>
    <recommendedName>
        <fullName evidence="7">MARVEL domain-containing protein</fullName>
    </recommendedName>
</protein>
<feature type="transmembrane region" description="Helical" evidence="6">
    <location>
        <begin position="63"/>
        <end position="86"/>
    </location>
</feature>
<evidence type="ECO:0000256" key="1">
    <source>
        <dbReference type="ARBA" id="ARBA00004141"/>
    </source>
</evidence>
<keyword evidence="3 6" id="KW-1133">Transmembrane helix</keyword>
<feature type="region of interest" description="Disordered" evidence="5">
    <location>
        <begin position="339"/>
        <end position="374"/>
    </location>
</feature>
<keyword evidence="2 6" id="KW-0812">Transmembrane</keyword>
<dbReference type="RefSeq" id="XP_066799335.1">
    <property type="nucleotide sequence ID" value="XM_066950120.1"/>
</dbReference>